<evidence type="ECO:0000256" key="1">
    <source>
        <dbReference type="SAM" id="MobiDB-lite"/>
    </source>
</evidence>
<feature type="signal peptide" evidence="2">
    <location>
        <begin position="1"/>
        <end position="29"/>
    </location>
</feature>
<dbReference type="SMART" id="SM00287">
    <property type="entry name" value="SH3b"/>
    <property type="match status" value="1"/>
</dbReference>
<keyword evidence="2" id="KW-0732">Signal</keyword>
<dbReference type="InterPro" id="IPR003646">
    <property type="entry name" value="SH3-like_bac-type"/>
</dbReference>
<dbReference type="Gene3D" id="2.30.30.40">
    <property type="entry name" value="SH3 Domains"/>
    <property type="match status" value="1"/>
</dbReference>
<feature type="domain" description="SH3b" evidence="3">
    <location>
        <begin position="69"/>
        <end position="132"/>
    </location>
</feature>
<sequence>MVRFFRHALPLAAPLAAMVLAFAAASAPAAPPTHTGTDGTGAASDQQEGEPQSDAAHPDAVVRSGLPVPRFVTLRSNEVNVRTGPGVRYPVEWVFVKAGMPVEITAEFDTWRRIRDVEGTQGWVHQSTLSGRRGIIVTGQQSRTLRRDAASASEAVAQLDPGVIAKLRKCKGPWCQVDVGGFRGWLQRDEVWGVYPKEEVGE</sequence>
<feature type="chain" id="PRO_5021869932" evidence="2">
    <location>
        <begin position="30"/>
        <end position="202"/>
    </location>
</feature>
<dbReference type="OrthoDB" id="9810773at2"/>
<evidence type="ECO:0000313" key="5">
    <source>
        <dbReference type="Proteomes" id="UP000319859"/>
    </source>
</evidence>
<dbReference type="RefSeq" id="WP_145749059.1">
    <property type="nucleotide sequence ID" value="NZ_VITN01000003.1"/>
</dbReference>
<protein>
    <submittedName>
        <fullName evidence="4">SH3-like domain-containing protein</fullName>
    </submittedName>
</protein>
<comment type="caution">
    <text evidence="4">The sequence shown here is derived from an EMBL/GenBank/DDBJ whole genome shotgun (WGS) entry which is preliminary data.</text>
</comment>
<proteinExistence type="predicted"/>
<organism evidence="4 5">
    <name type="scientific">Nitrospirillum amazonense</name>
    <dbReference type="NCBI Taxonomy" id="28077"/>
    <lineage>
        <taxon>Bacteria</taxon>
        <taxon>Pseudomonadati</taxon>
        <taxon>Pseudomonadota</taxon>
        <taxon>Alphaproteobacteria</taxon>
        <taxon>Rhodospirillales</taxon>
        <taxon>Azospirillaceae</taxon>
        <taxon>Nitrospirillum</taxon>
    </lineage>
</organism>
<dbReference type="AlphaFoldDB" id="A0A560FLG9"/>
<evidence type="ECO:0000259" key="3">
    <source>
        <dbReference type="SMART" id="SM00287"/>
    </source>
</evidence>
<reference evidence="4 5" key="1">
    <citation type="submission" date="2019-06" db="EMBL/GenBank/DDBJ databases">
        <title>Genomic Encyclopedia of Type Strains, Phase IV (KMG-V): Genome sequencing to study the core and pangenomes of soil and plant-associated prokaryotes.</title>
        <authorList>
            <person name="Whitman W."/>
        </authorList>
    </citation>
    <scope>NUCLEOTIDE SEQUENCE [LARGE SCALE GENOMIC DNA]</scope>
    <source>
        <strain evidence="4 5">BR 11880</strain>
    </source>
</reference>
<gene>
    <name evidence="4" type="ORF">FBZ89_10366</name>
</gene>
<dbReference type="Proteomes" id="UP000319859">
    <property type="component" value="Unassembled WGS sequence"/>
</dbReference>
<dbReference type="EMBL" id="VITN01000003">
    <property type="protein sequence ID" value="TWB22446.1"/>
    <property type="molecule type" value="Genomic_DNA"/>
</dbReference>
<evidence type="ECO:0000313" key="4">
    <source>
        <dbReference type="EMBL" id="TWB22446.1"/>
    </source>
</evidence>
<accession>A0A560FLG9</accession>
<evidence type="ECO:0000256" key="2">
    <source>
        <dbReference type="SAM" id="SignalP"/>
    </source>
</evidence>
<dbReference type="InterPro" id="IPR010466">
    <property type="entry name" value="DUF1058"/>
</dbReference>
<name>A0A560FLG9_9PROT</name>
<dbReference type="Pfam" id="PF06347">
    <property type="entry name" value="SH3_4"/>
    <property type="match status" value="2"/>
</dbReference>
<feature type="region of interest" description="Disordered" evidence="1">
    <location>
        <begin position="28"/>
        <end position="61"/>
    </location>
</feature>